<dbReference type="RefSeq" id="WP_109922934.1">
    <property type="nucleotide sequence ID" value="NZ_QGLF01000006.1"/>
</dbReference>
<reference evidence="4" key="1">
    <citation type="submission" date="2018-05" db="EMBL/GenBank/DDBJ databases">
        <title>Zavarzinia sp. HR-AS.</title>
        <authorList>
            <person name="Lee Y."/>
            <person name="Jeon C.O."/>
        </authorList>
    </citation>
    <scope>NUCLEOTIDE SEQUENCE [LARGE SCALE GENOMIC DNA]</scope>
    <source>
        <strain evidence="4">DSM 1231</strain>
    </source>
</reference>
<accession>A0A317DU64</accession>
<organism evidence="3 4">
    <name type="scientific">Zavarzinia compransoris</name>
    <dbReference type="NCBI Taxonomy" id="1264899"/>
    <lineage>
        <taxon>Bacteria</taxon>
        <taxon>Pseudomonadati</taxon>
        <taxon>Pseudomonadota</taxon>
        <taxon>Alphaproteobacteria</taxon>
        <taxon>Rhodospirillales</taxon>
        <taxon>Zavarziniaceae</taxon>
        <taxon>Zavarzinia</taxon>
    </lineage>
</organism>
<dbReference type="Proteomes" id="UP000246077">
    <property type="component" value="Unassembled WGS sequence"/>
</dbReference>
<dbReference type="InterPro" id="IPR011990">
    <property type="entry name" value="TPR-like_helical_dom_sf"/>
</dbReference>
<feature type="coiled-coil region" evidence="1">
    <location>
        <begin position="486"/>
        <end position="584"/>
    </location>
</feature>
<dbReference type="AlphaFoldDB" id="A0A317DU64"/>
<keyword evidence="4" id="KW-1185">Reference proteome</keyword>
<dbReference type="Gene3D" id="1.25.40.10">
    <property type="entry name" value="Tetratricopeptide repeat domain"/>
    <property type="match status" value="1"/>
</dbReference>
<keyword evidence="2" id="KW-0812">Transmembrane</keyword>
<evidence type="ECO:0000256" key="2">
    <source>
        <dbReference type="SAM" id="Phobius"/>
    </source>
</evidence>
<protein>
    <recommendedName>
        <fullName evidence="5">Capsule biosynthesis protein</fullName>
    </recommendedName>
</protein>
<evidence type="ECO:0000313" key="4">
    <source>
        <dbReference type="Proteomes" id="UP000246077"/>
    </source>
</evidence>
<sequence length="682" mass="75369">MSDAEYFRYADYSLFHAKRESGTLVISFSGIGMVGHYFDNGDPMVYWDFSEHQNDIGPYQALYVRDLTRSWFNEDAGFTECFDKIIEIATAPGIRRVVTIGLGMGAFGALYLASRTPVSLVIALSPQSAIAPVVLDGIDRRWAYLLEGREKFPRGDIAPLDLKADRIVALCTDEFREDVWHLLRLAEAKHAETYIFPGRDQNIAYALGTEGMLVPILQHLIAGSGDSDVRGYLGAHRLSPQSAALHHYRAQTAFETGRADDALYEATMALALRPDIPGYKALHGRIKHWHGEQAAAAAANTKRAAMLEPEPTVRNPVLRFLNRQAWFGTIVLLPTLVSAVYLFAFASDLYVSEARYIIRSPNRSQFSLISTVLQGTGLAKAQDDTYAVNDFLRSRDAVAAIEAGGVDLRQIYGRTDADVLSRYPNPVFDETEDGLFRYYLKQVALSLNGSTGITTLSASAFRPEDAQVVARAALVAGETLINQLSVRAQENALSDAQNEVANAENRVKAAERALLDYRERELILDPTQQSALLIEGIAKLQAQLSAANAQLTQVLQNSPRSPLIPSLRAAVRALEGEIEREQAKVAGTAGAMAQKLGEYQFLIMEQVFSEVRLTAATAGLELARMEAQRQHFYLERVVEPGLPDKAIEPRRATLVATIFVFAFLAFSTLWVTSPRVRNHGRR</sequence>
<proteinExistence type="predicted"/>
<dbReference type="PANTHER" id="PTHR32309:SF13">
    <property type="entry name" value="FERRIC ENTEROBACTIN TRANSPORT PROTEIN FEPE"/>
    <property type="match status" value="1"/>
</dbReference>
<feature type="transmembrane region" description="Helical" evidence="2">
    <location>
        <begin position="325"/>
        <end position="351"/>
    </location>
</feature>
<dbReference type="SUPFAM" id="SSF48452">
    <property type="entry name" value="TPR-like"/>
    <property type="match status" value="1"/>
</dbReference>
<feature type="transmembrane region" description="Helical" evidence="2">
    <location>
        <begin position="652"/>
        <end position="672"/>
    </location>
</feature>
<dbReference type="OrthoDB" id="1523414at2"/>
<keyword evidence="2" id="KW-1133">Transmembrane helix</keyword>
<keyword evidence="1" id="KW-0175">Coiled coil</keyword>
<evidence type="ECO:0000313" key="3">
    <source>
        <dbReference type="EMBL" id="PWR18227.1"/>
    </source>
</evidence>
<dbReference type="InterPro" id="IPR050445">
    <property type="entry name" value="Bact_polysacc_biosynth/exp"/>
</dbReference>
<dbReference type="PANTHER" id="PTHR32309">
    <property type="entry name" value="TYROSINE-PROTEIN KINASE"/>
    <property type="match status" value="1"/>
</dbReference>
<gene>
    <name evidence="3" type="ORF">DKG75_19855</name>
</gene>
<evidence type="ECO:0008006" key="5">
    <source>
        <dbReference type="Google" id="ProtNLM"/>
    </source>
</evidence>
<evidence type="ECO:0000256" key="1">
    <source>
        <dbReference type="SAM" id="Coils"/>
    </source>
</evidence>
<dbReference type="GO" id="GO:0004713">
    <property type="term" value="F:protein tyrosine kinase activity"/>
    <property type="evidence" value="ECO:0007669"/>
    <property type="project" value="TreeGrafter"/>
</dbReference>
<name>A0A317DU64_9PROT</name>
<keyword evidence="2" id="KW-0472">Membrane</keyword>
<dbReference type="GO" id="GO:0005886">
    <property type="term" value="C:plasma membrane"/>
    <property type="evidence" value="ECO:0007669"/>
    <property type="project" value="TreeGrafter"/>
</dbReference>
<dbReference type="EMBL" id="QGLF01000006">
    <property type="protein sequence ID" value="PWR18227.1"/>
    <property type="molecule type" value="Genomic_DNA"/>
</dbReference>
<dbReference type="InterPro" id="IPR029058">
    <property type="entry name" value="AB_hydrolase_fold"/>
</dbReference>
<dbReference type="SUPFAM" id="SSF53474">
    <property type="entry name" value="alpha/beta-Hydrolases"/>
    <property type="match status" value="1"/>
</dbReference>
<comment type="caution">
    <text evidence="3">The sequence shown here is derived from an EMBL/GenBank/DDBJ whole genome shotgun (WGS) entry which is preliminary data.</text>
</comment>